<dbReference type="GO" id="GO:0006508">
    <property type="term" value="P:proteolysis"/>
    <property type="evidence" value="ECO:0007669"/>
    <property type="project" value="UniProtKB-KW"/>
</dbReference>
<feature type="active site" evidence="5">
    <location>
        <position position="338"/>
    </location>
</feature>
<feature type="signal peptide" evidence="8">
    <location>
        <begin position="1"/>
        <end position="17"/>
    </location>
</feature>
<dbReference type="WBParaSite" id="HCON_00100250-00001">
    <property type="protein sequence ID" value="HCON_00100250-00001"/>
    <property type="gene ID" value="HCON_00100250"/>
</dbReference>
<evidence type="ECO:0000256" key="5">
    <source>
        <dbReference type="PIRSR" id="PIRSR601461-1"/>
    </source>
</evidence>
<evidence type="ECO:0000256" key="6">
    <source>
        <dbReference type="PIRSR" id="PIRSR601461-2"/>
    </source>
</evidence>
<keyword evidence="10" id="KW-1185">Reference proteome</keyword>
<dbReference type="InterPro" id="IPR033121">
    <property type="entry name" value="PEPTIDASE_A1"/>
</dbReference>
<name>A0A7I4YJ77_HAECO</name>
<sequence>MTPFLLLLLSTCLSIEAIMRVPLKKTTVRRRRGSSLENLNGDYQRVVYLPEYENVPYVYSPEYGIRPGYVYYPGRGYIRADVLVPEYWNDPYGYLPEYGINPNYGYNMGNGNSPYGSSETLYNDWDVQYYGPIQVGDPPQTFVVMFDTGSSNLWVPCANCLETAEFCQAHKKFNCEYSYTCKPMYWHVRIPYGKGTAAGLLYNDIVCIDTNPNHCFRQDFVCAQQVLQFDGSMFDGVLGMAWPSVSGNITTPLQHLFANKRACPEAVFAFWLNRNSLENAEGGELTLCGTDPTRYQGNITWLPLISETHWTVQLEGISVGADSGDTLRIPGNFSASIDSGTANIVGPSKYIEKIINHIGVGSEGVDCSEVSHYPEIIFTLDEHEFTLEGKQYFVEKPDGLCHLAFQKIPNNGVLDADQWILGQAFMGKFYTIFDYANKSVGFAKPA</sequence>
<dbReference type="InterPro" id="IPR034164">
    <property type="entry name" value="Pepsin-like_dom"/>
</dbReference>
<evidence type="ECO:0000256" key="2">
    <source>
        <dbReference type="ARBA" id="ARBA00022670"/>
    </source>
</evidence>
<feature type="disulfide bond" evidence="6">
    <location>
        <begin position="160"/>
        <end position="167"/>
    </location>
</feature>
<dbReference type="InterPro" id="IPR021109">
    <property type="entry name" value="Peptidase_aspartic_dom_sf"/>
</dbReference>
<evidence type="ECO:0000313" key="10">
    <source>
        <dbReference type="Proteomes" id="UP000025227"/>
    </source>
</evidence>
<dbReference type="PANTHER" id="PTHR47966:SF40">
    <property type="entry name" value="ASPARTIC PROTEASE 3"/>
    <property type="match status" value="1"/>
</dbReference>
<dbReference type="FunFam" id="2.40.70.10:FF:000115">
    <property type="entry name" value="Lysosomal aspartic protease"/>
    <property type="match status" value="1"/>
</dbReference>
<keyword evidence="8" id="KW-0732">Signal</keyword>
<dbReference type="GO" id="GO:0005764">
    <property type="term" value="C:lysosome"/>
    <property type="evidence" value="ECO:0007669"/>
    <property type="project" value="TreeGrafter"/>
</dbReference>
<dbReference type="OrthoDB" id="1026926at2759"/>
<dbReference type="Pfam" id="PF00026">
    <property type="entry name" value="Asp"/>
    <property type="match status" value="1"/>
</dbReference>
<keyword evidence="3 7" id="KW-0064">Aspartyl protease</keyword>
<keyword evidence="4 7" id="KW-0378">Hydrolase</keyword>
<evidence type="ECO:0000256" key="4">
    <source>
        <dbReference type="ARBA" id="ARBA00022801"/>
    </source>
</evidence>
<keyword evidence="2 7" id="KW-0645">Protease</keyword>
<evidence type="ECO:0000256" key="7">
    <source>
        <dbReference type="RuleBase" id="RU000454"/>
    </source>
</evidence>
<dbReference type="SUPFAM" id="SSF50630">
    <property type="entry name" value="Acid proteases"/>
    <property type="match status" value="1"/>
</dbReference>
<proteinExistence type="inferred from homology"/>
<evidence type="ECO:0000313" key="11">
    <source>
        <dbReference type="WBParaSite" id="HCON_00100250-00001"/>
    </source>
</evidence>
<comment type="similarity">
    <text evidence="1 7">Belongs to the peptidase A1 family.</text>
</comment>
<dbReference type="PANTHER" id="PTHR47966">
    <property type="entry name" value="BETA-SITE APP-CLEAVING ENZYME, ISOFORM A-RELATED"/>
    <property type="match status" value="1"/>
</dbReference>
<dbReference type="InterPro" id="IPR001461">
    <property type="entry name" value="Aspartic_peptidase_A1"/>
</dbReference>
<evidence type="ECO:0000259" key="9">
    <source>
        <dbReference type="PROSITE" id="PS51767"/>
    </source>
</evidence>
<evidence type="ECO:0000256" key="3">
    <source>
        <dbReference type="ARBA" id="ARBA00022750"/>
    </source>
</evidence>
<dbReference type="PRINTS" id="PR00792">
    <property type="entry name" value="PEPSIN"/>
</dbReference>
<dbReference type="AlphaFoldDB" id="A0A7I4YJ77"/>
<feature type="active site" evidence="5">
    <location>
        <position position="147"/>
    </location>
</feature>
<accession>A0A7I4YJ77</accession>
<dbReference type="PROSITE" id="PS51767">
    <property type="entry name" value="PEPTIDASE_A1"/>
    <property type="match status" value="1"/>
</dbReference>
<keyword evidence="6" id="KW-1015">Disulfide bond</keyword>
<organism evidence="10 11">
    <name type="scientific">Haemonchus contortus</name>
    <name type="common">Barber pole worm</name>
    <dbReference type="NCBI Taxonomy" id="6289"/>
    <lineage>
        <taxon>Eukaryota</taxon>
        <taxon>Metazoa</taxon>
        <taxon>Ecdysozoa</taxon>
        <taxon>Nematoda</taxon>
        <taxon>Chromadorea</taxon>
        <taxon>Rhabditida</taxon>
        <taxon>Rhabditina</taxon>
        <taxon>Rhabditomorpha</taxon>
        <taxon>Strongyloidea</taxon>
        <taxon>Trichostrongylidae</taxon>
        <taxon>Haemonchus</taxon>
    </lineage>
</organism>
<feature type="chain" id="PRO_5029525642" evidence="8">
    <location>
        <begin position="18"/>
        <end position="446"/>
    </location>
</feature>
<dbReference type="InterPro" id="IPR001969">
    <property type="entry name" value="Aspartic_peptidase_AS"/>
</dbReference>
<protein>
    <submittedName>
        <fullName evidence="11">Peptidase A1 domain-containing protein</fullName>
    </submittedName>
</protein>
<dbReference type="Proteomes" id="UP000025227">
    <property type="component" value="Unplaced"/>
</dbReference>
<dbReference type="GO" id="GO:0004190">
    <property type="term" value="F:aspartic-type endopeptidase activity"/>
    <property type="evidence" value="ECO:0007669"/>
    <property type="project" value="UniProtKB-KW"/>
</dbReference>
<feature type="domain" description="Peptidase A1" evidence="9">
    <location>
        <begin position="129"/>
        <end position="443"/>
    </location>
</feature>
<dbReference type="Gene3D" id="2.40.70.10">
    <property type="entry name" value="Acid Proteases"/>
    <property type="match status" value="2"/>
</dbReference>
<evidence type="ECO:0000256" key="8">
    <source>
        <dbReference type="SAM" id="SignalP"/>
    </source>
</evidence>
<dbReference type="CDD" id="cd05471">
    <property type="entry name" value="pepsin_like"/>
    <property type="match status" value="1"/>
</dbReference>
<dbReference type="PROSITE" id="PS00141">
    <property type="entry name" value="ASP_PROTEASE"/>
    <property type="match status" value="1"/>
</dbReference>
<reference evidence="11" key="1">
    <citation type="submission" date="2020-12" db="UniProtKB">
        <authorList>
            <consortium name="WormBaseParasite"/>
        </authorList>
    </citation>
    <scope>IDENTIFICATION</scope>
    <source>
        <strain evidence="11">MHco3</strain>
    </source>
</reference>
<evidence type="ECO:0000256" key="1">
    <source>
        <dbReference type="ARBA" id="ARBA00007447"/>
    </source>
</evidence>